<dbReference type="InterPro" id="IPR010982">
    <property type="entry name" value="Lambda_DNA-bd_dom_sf"/>
</dbReference>
<proteinExistence type="predicted"/>
<feature type="compositionally biased region" description="Basic and acidic residues" evidence="2">
    <location>
        <begin position="161"/>
        <end position="175"/>
    </location>
</feature>
<dbReference type="GO" id="GO:0003677">
    <property type="term" value="F:DNA binding"/>
    <property type="evidence" value="ECO:0007669"/>
    <property type="project" value="UniProtKB-KW"/>
</dbReference>
<dbReference type="Gene3D" id="1.10.260.40">
    <property type="entry name" value="lambda repressor-like DNA-binding domains"/>
    <property type="match status" value="1"/>
</dbReference>
<feature type="region of interest" description="Disordered" evidence="2">
    <location>
        <begin position="156"/>
        <end position="176"/>
    </location>
</feature>
<dbReference type="PANTHER" id="PTHR46558:SF11">
    <property type="entry name" value="HTH-TYPE TRANSCRIPTIONAL REGULATOR XRE"/>
    <property type="match status" value="1"/>
</dbReference>
<name>A0A3B0CLN6_9BACL</name>
<evidence type="ECO:0000256" key="2">
    <source>
        <dbReference type="SAM" id="MobiDB-lite"/>
    </source>
</evidence>
<accession>A0A3B0CLN6</accession>
<dbReference type="SMART" id="SM00530">
    <property type="entry name" value="HTH_XRE"/>
    <property type="match status" value="1"/>
</dbReference>
<gene>
    <name evidence="4" type="ORF">D7M11_10320</name>
</gene>
<evidence type="ECO:0000313" key="4">
    <source>
        <dbReference type="EMBL" id="RKN84916.1"/>
    </source>
</evidence>
<evidence type="ECO:0000256" key="1">
    <source>
        <dbReference type="ARBA" id="ARBA00023125"/>
    </source>
</evidence>
<feature type="compositionally biased region" description="Polar residues" evidence="2">
    <location>
        <begin position="101"/>
        <end position="115"/>
    </location>
</feature>
<dbReference type="InterPro" id="IPR001387">
    <property type="entry name" value="Cro/C1-type_HTH"/>
</dbReference>
<dbReference type="Proteomes" id="UP000282311">
    <property type="component" value="Unassembled WGS sequence"/>
</dbReference>
<dbReference type="PROSITE" id="PS50943">
    <property type="entry name" value="HTH_CROC1"/>
    <property type="match status" value="1"/>
</dbReference>
<dbReference type="RefSeq" id="WP_120747122.1">
    <property type="nucleotide sequence ID" value="NZ_RBAH01000006.1"/>
</dbReference>
<dbReference type="SUPFAM" id="SSF47413">
    <property type="entry name" value="lambda repressor-like DNA-binding domains"/>
    <property type="match status" value="1"/>
</dbReference>
<feature type="region of interest" description="Disordered" evidence="2">
    <location>
        <begin position="71"/>
        <end position="115"/>
    </location>
</feature>
<protein>
    <submittedName>
        <fullName evidence="4">XRE family transcriptional regulator</fullName>
    </submittedName>
</protein>
<dbReference type="Pfam" id="PF01381">
    <property type="entry name" value="HTH_3"/>
    <property type="match status" value="1"/>
</dbReference>
<dbReference type="CDD" id="cd00093">
    <property type="entry name" value="HTH_XRE"/>
    <property type="match status" value="1"/>
</dbReference>
<dbReference type="OrthoDB" id="9804312at2"/>
<dbReference type="EMBL" id="RBAH01000006">
    <property type="protein sequence ID" value="RKN84916.1"/>
    <property type="molecule type" value="Genomic_DNA"/>
</dbReference>
<evidence type="ECO:0000259" key="3">
    <source>
        <dbReference type="PROSITE" id="PS50943"/>
    </source>
</evidence>
<feature type="compositionally biased region" description="Basic and acidic residues" evidence="2">
    <location>
        <begin position="81"/>
        <end position="96"/>
    </location>
</feature>
<keyword evidence="5" id="KW-1185">Reference proteome</keyword>
<keyword evidence="1" id="KW-0238">DNA-binding</keyword>
<reference evidence="4 5" key="1">
    <citation type="journal article" date="2007" name="Int. J. Syst. Evol. Microbiol.">
        <title>Paenibacillus ginsengarvi sp. nov., isolated from soil from ginseng cultivation.</title>
        <authorList>
            <person name="Yoon M.H."/>
            <person name="Ten L.N."/>
            <person name="Im W.T."/>
        </authorList>
    </citation>
    <scope>NUCLEOTIDE SEQUENCE [LARGE SCALE GENOMIC DNA]</scope>
    <source>
        <strain evidence="4 5">KCTC 13059</strain>
    </source>
</reference>
<sequence>MDVQQIGAFISELRKNKDYTQAELAGLLNVSHQAVSKWERGESLPDIALLPSLGTLLGITVDELLKGERNVPLAPLPANDSARDRETLSQHNDRSADSVAGSPQQTDFTGRTEASQSADFVNEAGAGQPEPGQRLFHADWHQLKHQLKQQIRSQFDPYDPSAHERSDTPRNDSAERNAAFASVAAQEETVTVETAGQPQRQPMTLDHLRKLAPFMSKDALEAMVDNMSVAGDWTALRSLAPFLGRATLERLVAGALDGSVDAKHILALAPFLGKQLLDRLVEAAEQGTIDWSIVRGLAPFLEKATLSRLVRKTLVGELDPSGLVGLAPFLDRDDLAALVESLETGRMQLDHLASLAPFLPQELLGRLLLPFKAV</sequence>
<dbReference type="AlphaFoldDB" id="A0A3B0CLN6"/>
<evidence type="ECO:0000313" key="5">
    <source>
        <dbReference type="Proteomes" id="UP000282311"/>
    </source>
</evidence>
<comment type="caution">
    <text evidence="4">The sequence shown here is derived from an EMBL/GenBank/DDBJ whole genome shotgun (WGS) entry which is preliminary data.</text>
</comment>
<dbReference type="PANTHER" id="PTHR46558">
    <property type="entry name" value="TRACRIPTIONAL REGULATORY PROTEIN-RELATED-RELATED"/>
    <property type="match status" value="1"/>
</dbReference>
<organism evidence="4 5">
    <name type="scientific">Paenibacillus ginsengarvi</name>
    <dbReference type="NCBI Taxonomy" id="400777"/>
    <lineage>
        <taxon>Bacteria</taxon>
        <taxon>Bacillati</taxon>
        <taxon>Bacillota</taxon>
        <taxon>Bacilli</taxon>
        <taxon>Bacillales</taxon>
        <taxon>Paenibacillaceae</taxon>
        <taxon>Paenibacillus</taxon>
    </lineage>
</organism>
<feature type="domain" description="HTH cro/C1-type" evidence="3">
    <location>
        <begin position="10"/>
        <end position="64"/>
    </location>
</feature>